<dbReference type="CDD" id="cd16352">
    <property type="entry name" value="CheD"/>
    <property type="match status" value="1"/>
</dbReference>
<accession>A0ABN6DCG3</accession>
<dbReference type="EMBL" id="AP024238">
    <property type="protein sequence ID" value="BCO29383.1"/>
    <property type="molecule type" value="Genomic_DNA"/>
</dbReference>
<dbReference type="Pfam" id="PF03975">
    <property type="entry name" value="CheD"/>
    <property type="match status" value="1"/>
</dbReference>
<dbReference type="RefSeq" id="WP_223905382.1">
    <property type="nucleotide sequence ID" value="NZ_AP024238.1"/>
</dbReference>
<keyword evidence="2" id="KW-0378">Hydrolase</keyword>
<dbReference type="Gene3D" id="3.30.1330.200">
    <property type="match status" value="1"/>
</dbReference>
<dbReference type="InterPro" id="IPR005659">
    <property type="entry name" value="Chemorcpt_Glu_NH3ase_CheD"/>
</dbReference>
<sequence length="152" mass="16483">MAIFELLPGEVALGRSGDTLKTLLGSCVSVILTDPRRTVGVMCHIVHVGHPNAANQDNTAFGSVAMAEMTRRLFAIGFSPRSCEAYVVGGGNMFPQLVTHHHVGLNNVDWVMGYLEHHKIPVLKEDLGGTGYRKLVWTVGPKDPVVETVYTS</sequence>
<evidence type="ECO:0000256" key="1">
    <source>
        <dbReference type="ARBA" id="ARBA00022500"/>
    </source>
</evidence>
<dbReference type="SUPFAM" id="SSF64438">
    <property type="entry name" value="CNF1/YfiH-like putative cysteine hydrolases"/>
    <property type="match status" value="1"/>
</dbReference>
<evidence type="ECO:0000313" key="3">
    <source>
        <dbReference type="EMBL" id="BCO29383.1"/>
    </source>
</evidence>
<evidence type="ECO:0000256" key="2">
    <source>
        <dbReference type="ARBA" id="ARBA00022801"/>
    </source>
</evidence>
<gene>
    <name evidence="3" type="ORF">MIZ03_4306</name>
</gene>
<evidence type="ECO:0000313" key="4">
    <source>
        <dbReference type="Proteomes" id="UP000824366"/>
    </source>
</evidence>
<reference evidence="3 4" key="1">
    <citation type="journal article" date="2021" name="Microbiol. Spectr.">
        <title>A Single Bacterium Capable of Oxidation and Reduction of Iron at Circumneutral pH.</title>
        <authorList>
            <person name="Kato S."/>
            <person name="Ohkuma M."/>
        </authorList>
    </citation>
    <scope>NUCLEOTIDE SEQUENCE [LARGE SCALE GENOMIC DNA]</scope>
    <source>
        <strain evidence="3 4">MIZ03</strain>
    </source>
</reference>
<keyword evidence="4" id="KW-1185">Reference proteome</keyword>
<keyword evidence="1" id="KW-0145">Chemotaxis</keyword>
<dbReference type="InterPro" id="IPR038592">
    <property type="entry name" value="CheD-like_sf"/>
</dbReference>
<proteinExistence type="predicted"/>
<name>A0ABN6DCG3_9BURK</name>
<organism evidence="3 4">
    <name type="scientific">Rhodoferax lithotrophicus</name>
    <dbReference type="NCBI Taxonomy" id="2798804"/>
    <lineage>
        <taxon>Bacteria</taxon>
        <taxon>Pseudomonadati</taxon>
        <taxon>Pseudomonadota</taxon>
        <taxon>Betaproteobacteria</taxon>
        <taxon>Burkholderiales</taxon>
        <taxon>Comamonadaceae</taxon>
        <taxon>Rhodoferax</taxon>
    </lineage>
</organism>
<dbReference type="InterPro" id="IPR011324">
    <property type="entry name" value="Cytotoxic_necrot_fac-like_cat"/>
</dbReference>
<dbReference type="PANTHER" id="PTHR35147">
    <property type="entry name" value="CHEMORECEPTOR GLUTAMINE DEAMIDASE CHED-RELATED"/>
    <property type="match status" value="1"/>
</dbReference>
<protein>
    <submittedName>
        <fullName evidence="3">Chemoreceptor glutamine deamidase CheD</fullName>
    </submittedName>
</protein>
<dbReference type="PANTHER" id="PTHR35147:SF3">
    <property type="entry name" value="CHEMORECEPTOR GLUTAMINE DEAMIDASE CHED 1-RELATED"/>
    <property type="match status" value="1"/>
</dbReference>
<dbReference type="Proteomes" id="UP000824366">
    <property type="component" value="Chromosome"/>
</dbReference>